<evidence type="ECO:0000313" key="3">
    <source>
        <dbReference type="Proteomes" id="UP000305778"/>
    </source>
</evidence>
<evidence type="ECO:0000256" key="1">
    <source>
        <dbReference type="SAM" id="MobiDB-lite"/>
    </source>
</evidence>
<protein>
    <recommendedName>
        <fullName evidence="4">Lipoprotein</fullName>
    </recommendedName>
</protein>
<name>A0A4U0S653_9ACTN</name>
<dbReference type="EMBL" id="SUMC01000051">
    <property type="protein sequence ID" value="TKA04570.1"/>
    <property type="molecule type" value="Genomic_DNA"/>
</dbReference>
<gene>
    <name evidence="2" type="ORF">FCI23_35505</name>
</gene>
<evidence type="ECO:0000313" key="2">
    <source>
        <dbReference type="EMBL" id="TKA04570.1"/>
    </source>
</evidence>
<sequence>MQPARRAVLLTAGLGAIAGASGCSEGAAQGADTPGSPKTTAAPETVLRARAAKDSTELLARYDATTTAHPGLAVQLRPLRAEVARHAEAFGAASAPSPSPSASASASPSPSPSPSRGADPGDAGKGVSVLADAEQRLADARTTALLDASPELARLLASVAAAGAGHVLLLRAALQKLQKSQKGN</sequence>
<comment type="caution">
    <text evidence="2">The sequence shown here is derived from an EMBL/GenBank/DDBJ whole genome shotgun (WGS) entry which is preliminary data.</text>
</comment>
<dbReference type="AlphaFoldDB" id="A0A4U0S653"/>
<dbReference type="PROSITE" id="PS51257">
    <property type="entry name" value="PROKAR_LIPOPROTEIN"/>
    <property type="match status" value="1"/>
</dbReference>
<dbReference type="Proteomes" id="UP000305778">
    <property type="component" value="Unassembled WGS sequence"/>
</dbReference>
<feature type="region of interest" description="Disordered" evidence="1">
    <location>
        <begin position="90"/>
        <end position="126"/>
    </location>
</feature>
<accession>A0A4U0S653</accession>
<dbReference type="OrthoDB" id="4337189at2"/>
<dbReference type="RefSeq" id="WP_136728294.1">
    <property type="nucleotide sequence ID" value="NZ_SUMC01000051.1"/>
</dbReference>
<feature type="region of interest" description="Disordered" evidence="1">
    <location>
        <begin position="21"/>
        <end position="44"/>
    </location>
</feature>
<evidence type="ECO:0008006" key="4">
    <source>
        <dbReference type="Google" id="ProtNLM"/>
    </source>
</evidence>
<reference evidence="2 3" key="1">
    <citation type="submission" date="2019-04" db="EMBL/GenBank/DDBJ databases">
        <title>Streptomyces oryziradicis sp. nov., a novel actinomycete isolated from rhizosphere soil of rice (Oryza sativa L.).</title>
        <authorList>
            <person name="Li C."/>
        </authorList>
    </citation>
    <scope>NUCLEOTIDE SEQUENCE [LARGE SCALE GENOMIC DNA]</scope>
    <source>
        <strain evidence="2 3">NEAU-C40</strain>
    </source>
</reference>
<keyword evidence="3" id="KW-1185">Reference proteome</keyword>
<proteinExistence type="predicted"/>
<organism evidence="2 3">
    <name type="scientific">Actinacidiphila oryziradicis</name>
    <dbReference type="NCBI Taxonomy" id="2571141"/>
    <lineage>
        <taxon>Bacteria</taxon>
        <taxon>Bacillati</taxon>
        <taxon>Actinomycetota</taxon>
        <taxon>Actinomycetes</taxon>
        <taxon>Kitasatosporales</taxon>
        <taxon>Streptomycetaceae</taxon>
        <taxon>Actinacidiphila</taxon>
    </lineage>
</organism>
<feature type="compositionally biased region" description="Low complexity" evidence="1">
    <location>
        <begin position="92"/>
        <end position="108"/>
    </location>
</feature>